<dbReference type="GO" id="GO:0006355">
    <property type="term" value="P:regulation of DNA-templated transcription"/>
    <property type="evidence" value="ECO:0007669"/>
    <property type="project" value="InterPro"/>
</dbReference>
<keyword evidence="1" id="KW-0238">DNA-binding</keyword>
<dbReference type="Gene3D" id="1.10.10.10">
    <property type="entry name" value="Winged helix-like DNA-binding domain superfamily/Winged helix DNA-binding domain"/>
    <property type="match status" value="1"/>
</dbReference>
<feature type="domain" description="HTH luxR-type" evidence="2">
    <location>
        <begin position="83"/>
        <end position="148"/>
    </location>
</feature>
<dbReference type="Pfam" id="PF00196">
    <property type="entry name" value="GerE"/>
    <property type="match status" value="1"/>
</dbReference>
<dbReference type="CDD" id="cd06170">
    <property type="entry name" value="LuxR_C_like"/>
    <property type="match status" value="1"/>
</dbReference>
<evidence type="ECO:0000313" key="3">
    <source>
        <dbReference type="EMBL" id="ATA53394.1"/>
    </source>
</evidence>
<dbReference type="InterPro" id="IPR000792">
    <property type="entry name" value="Tscrpt_reg_LuxR_C"/>
</dbReference>
<dbReference type="SUPFAM" id="SSF46894">
    <property type="entry name" value="C-terminal effector domain of the bipartite response regulators"/>
    <property type="match status" value="1"/>
</dbReference>
<dbReference type="PANTHER" id="PTHR43214">
    <property type="entry name" value="TWO-COMPONENT RESPONSE REGULATOR"/>
    <property type="match status" value="1"/>
</dbReference>
<reference evidence="3 4" key="1">
    <citation type="submission" date="2017-09" db="EMBL/GenBank/DDBJ databases">
        <title>The diverse metabolic capabilities of V. boronicumulans make it an excellent choice for continued studies on novel biodegradation.</title>
        <authorList>
            <person name="Sun S."/>
        </authorList>
    </citation>
    <scope>NUCLEOTIDE SEQUENCE [LARGE SCALE GENOMIC DNA]</scope>
    <source>
        <strain evidence="3 4">J1</strain>
    </source>
</reference>
<dbReference type="RefSeq" id="WP_095744228.1">
    <property type="nucleotide sequence ID" value="NZ_CP023284.1"/>
</dbReference>
<dbReference type="GO" id="GO:0003677">
    <property type="term" value="F:DNA binding"/>
    <property type="evidence" value="ECO:0007669"/>
    <property type="project" value="UniProtKB-KW"/>
</dbReference>
<dbReference type="SMART" id="SM00421">
    <property type="entry name" value="HTH_LUXR"/>
    <property type="match status" value="1"/>
</dbReference>
<evidence type="ECO:0000256" key="1">
    <source>
        <dbReference type="ARBA" id="ARBA00023125"/>
    </source>
</evidence>
<evidence type="ECO:0000313" key="4">
    <source>
        <dbReference type="Proteomes" id="UP000217154"/>
    </source>
</evidence>
<dbReference type="EMBL" id="CP023284">
    <property type="protein sequence ID" value="ATA53394.1"/>
    <property type="molecule type" value="Genomic_DNA"/>
</dbReference>
<dbReference type="Proteomes" id="UP000217154">
    <property type="component" value="Chromosome"/>
</dbReference>
<protein>
    <recommendedName>
        <fullName evidence="2">HTH luxR-type domain-containing protein</fullName>
    </recommendedName>
</protein>
<evidence type="ECO:0000259" key="2">
    <source>
        <dbReference type="PROSITE" id="PS50043"/>
    </source>
</evidence>
<dbReference type="InterPro" id="IPR036388">
    <property type="entry name" value="WH-like_DNA-bd_sf"/>
</dbReference>
<proteinExistence type="predicted"/>
<dbReference type="AlphaFoldDB" id="A0A250DGK6"/>
<name>A0A250DGK6_9BURK</name>
<dbReference type="PROSITE" id="PS00622">
    <property type="entry name" value="HTH_LUXR_1"/>
    <property type="match status" value="1"/>
</dbReference>
<dbReference type="KEGG" id="vbo:CKY39_09320"/>
<accession>A0A250DGK6</accession>
<dbReference type="PRINTS" id="PR00038">
    <property type="entry name" value="HTHLUXR"/>
</dbReference>
<dbReference type="PROSITE" id="PS50043">
    <property type="entry name" value="HTH_LUXR_2"/>
    <property type="match status" value="1"/>
</dbReference>
<dbReference type="PANTHER" id="PTHR43214:SF43">
    <property type="entry name" value="TWO-COMPONENT RESPONSE REGULATOR"/>
    <property type="match status" value="1"/>
</dbReference>
<sequence length="171" mass="18549">MSKGSAELRAISELDDAPPLSPAVAANAAARLFAQANQLDLANLMTAVERGDVWAAARTARQILCDIEEAALAAHGLDRAHEEACDEGLLSPRELKVLELVAQGWSNRRVAEALHRSDSTVASQIKSIYRKLSVHSRTQAVHEATRRGLLRPSGATQRRVIRFPVSTPARN</sequence>
<dbReference type="InterPro" id="IPR016032">
    <property type="entry name" value="Sig_transdc_resp-reg_C-effctor"/>
</dbReference>
<gene>
    <name evidence="3" type="ORF">CKY39_09320</name>
</gene>
<dbReference type="InterPro" id="IPR039420">
    <property type="entry name" value="WalR-like"/>
</dbReference>
<organism evidence="3 4">
    <name type="scientific">Variovorax boronicumulans</name>
    <dbReference type="NCBI Taxonomy" id="436515"/>
    <lineage>
        <taxon>Bacteria</taxon>
        <taxon>Pseudomonadati</taxon>
        <taxon>Pseudomonadota</taxon>
        <taxon>Betaproteobacteria</taxon>
        <taxon>Burkholderiales</taxon>
        <taxon>Comamonadaceae</taxon>
        <taxon>Variovorax</taxon>
    </lineage>
</organism>